<dbReference type="InterPro" id="IPR050272">
    <property type="entry name" value="Isochorismatase-like_hydrls"/>
</dbReference>
<dbReference type="Proteomes" id="UP000279029">
    <property type="component" value="Chromosome"/>
</dbReference>
<dbReference type="KEGG" id="cbar:PATL70BA_3007"/>
<keyword evidence="5" id="KW-1185">Reference proteome</keyword>
<dbReference type="CDD" id="cd00431">
    <property type="entry name" value="cysteine_hydrolases"/>
    <property type="match status" value="1"/>
</dbReference>
<comment type="similarity">
    <text evidence="1">Belongs to the isochorismatase family.</text>
</comment>
<feature type="domain" description="Isochorismatase-like" evidence="3">
    <location>
        <begin position="4"/>
        <end position="140"/>
    </location>
</feature>
<evidence type="ECO:0000256" key="2">
    <source>
        <dbReference type="ARBA" id="ARBA00022801"/>
    </source>
</evidence>
<organism evidence="4 5">
    <name type="scientific">Petrocella atlantisensis</name>
    <dbReference type="NCBI Taxonomy" id="2173034"/>
    <lineage>
        <taxon>Bacteria</taxon>
        <taxon>Bacillati</taxon>
        <taxon>Bacillota</taxon>
        <taxon>Clostridia</taxon>
        <taxon>Lachnospirales</taxon>
        <taxon>Vallitaleaceae</taxon>
        <taxon>Petrocella</taxon>
    </lineage>
</organism>
<dbReference type="RefSeq" id="WP_125137983.1">
    <property type="nucleotide sequence ID" value="NZ_LR130778.1"/>
</dbReference>
<evidence type="ECO:0000259" key="3">
    <source>
        <dbReference type="Pfam" id="PF00857"/>
    </source>
</evidence>
<evidence type="ECO:0000256" key="1">
    <source>
        <dbReference type="ARBA" id="ARBA00006336"/>
    </source>
</evidence>
<gene>
    <name evidence="4" type="ORF">PATL70BA_3007</name>
</gene>
<keyword evidence="2" id="KW-0378">Hydrolase</keyword>
<protein>
    <submittedName>
        <fullName evidence="4">Isochorismatase</fullName>
    </submittedName>
</protein>
<evidence type="ECO:0000313" key="4">
    <source>
        <dbReference type="EMBL" id="VDN48919.1"/>
    </source>
</evidence>
<evidence type="ECO:0000313" key="5">
    <source>
        <dbReference type="Proteomes" id="UP000279029"/>
    </source>
</evidence>
<dbReference type="InterPro" id="IPR036380">
    <property type="entry name" value="Isochorismatase-like_sf"/>
</dbReference>
<dbReference type="Pfam" id="PF00857">
    <property type="entry name" value="Isochorismatase"/>
    <property type="match status" value="1"/>
</dbReference>
<dbReference type="EMBL" id="LR130778">
    <property type="protein sequence ID" value="VDN48919.1"/>
    <property type="molecule type" value="Genomic_DNA"/>
</dbReference>
<dbReference type="SUPFAM" id="SSF52499">
    <property type="entry name" value="Isochorismatase-like hydrolases"/>
    <property type="match status" value="1"/>
</dbReference>
<proteinExistence type="inferred from homology"/>
<dbReference type="PANTHER" id="PTHR43540">
    <property type="entry name" value="PEROXYUREIDOACRYLATE/UREIDOACRYLATE AMIDOHYDROLASE-RELATED"/>
    <property type="match status" value="1"/>
</dbReference>
<reference evidence="4 5" key="1">
    <citation type="submission" date="2018-09" db="EMBL/GenBank/DDBJ databases">
        <authorList>
            <person name="Postec A."/>
        </authorList>
    </citation>
    <scope>NUCLEOTIDE SEQUENCE [LARGE SCALE GENOMIC DNA]</scope>
    <source>
        <strain evidence="4">70B-A</strain>
    </source>
</reference>
<dbReference type="GO" id="GO:0016787">
    <property type="term" value="F:hydrolase activity"/>
    <property type="evidence" value="ECO:0007669"/>
    <property type="project" value="UniProtKB-KW"/>
</dbReference>
<dbReference type="InterPro" id="IPR000868">
    <property type="entry name" value="Isochorismatase-like_dom"/>
</dbReference>
<sequence length="160" mass="18315">MKVALLIVDMQIGCREETPAKRSFDLAVEYINEISQYFRSKSYPVVIIKDIEVGSPDTEAFDCVDNLIITDQDRVIHKQHCNAFWETELDAVLKAEGVDGVIVSGFAVEHCVLFTYNGARERGYQVYLLQNGVAGYDEEEIKRIQLLRPIINYQALEYFL</sequence>
<dbReference type="Gene3D" id="3.40.50.850">
    <property type="entry name" value="Isochorismatase-like"/>
    <property type="match status" value="1"/>
</dbReference>
<name>A0A3P7SAN8_9FIRM</name>
<dbReference type="OrthoDB" id="257098at2"/>
<accession>A0A3P7SAN8</accession>
<dbReference type="AlphaFoldDB" id="A0A3P7SAN8"/>
<dbReference type="PANTHER" id="PTHR43540:SF6">
    <property type="entry name" value="ISOCHORISMATASE-LIKE DOMAIN-CONTAINING PROTEIN"/>
    <property type="match status" value="1"/>
</dbReference>